<gene>
    <name evidence="1" type="ORF">DPEC_G00254390</name>
</gene>
<name>A0ACC2FUA6_DALPE</name>
<keyword evidence="2" id="KW-1185">Reference proteome</keyword>
<comment type="caution">
    <text evidence="1">The sequence shown here is derived from an EMBL/GenBank/DDBJ whole genome shotgun (WGS) entry which is preliminary data.</text>
</comment>
<dbReference type="EMBL" id="CM055749">
    <property type="protein sequence ID" value="KAJ7994908.1"/>
    <property type="molecule type" value="Genomic_DNA"/>
</dbReference>
<accession>A0ACC2FUA6</accession>
<proteinExistence type="predicted"/>
<dbReference type="Proteomes" id="UP001157502">
    <property type="component" value="Chromosome 22"/>
</dbReference>
<organism evidence="1 2">
    <name type="scientific">Dallia pectoralis</name>
    <name type="common">Alaska blackfish</name>
    <dbReference type="NCBI Taxonomy" id="75939"/>
    <lineage>
        <taxon>Eukaryota</taxon>
        <taxon>Metazoa</taxon>
        <taxon>Chordata</taxon>
        <taxon>Craniata</taxon>
        <taxon>Vertebrata</taxon>
        <taxon>Euteleostomi</taxon>
        <taxon>Actinopterygii</taxon>
        <taxon>Neopterygii</taxon>
        <taxon>Teleostei</taxon>
        <taxon>Protacanthopterygii</taxon>
        <taxon>Esociformes</taxon>
        <taxon>Umbridae</taxon>
        <taxon>Dallia</taxon>
    </lineage>
</organism>
<reference evidence="1" key="1">
    <citation type="submission" date="2021-05" db="EMBL/GenBank/DDBJ databases">
        <authorList>
            <person name="Pan Q."/>
            <person name="Jouanno E."/>
            <person name="Zahm M."/>
            <person name="Klopp C."/>
            <person name="Cabau C."/>
            <person name="Louis A."/>
            <person name="Berthelot C."/>
            <person name="Parey E."/>
            <person name="Roest Crollius H."/>
            <person name="Montfort J."/>
            <person name="Robinson-Rechavi M."/>
            <person name="Bouchez O."/>
            <person name="Lampietro C."/>
            <person name="Lopez Roques C."/>
            <person name="Donnadieu C."/>
            <person name="Postlethwait J."/>
            <person name="Bobe J."/>
            <person name="Dillon D."/>
            <person name="Chandos A."/>
            <person name="von Hippel F."/>
            <person name="Guiguen Y."/>
        </authorList>
    </citation>
    <scope>NUCLEOTIDE SEQUENCE</scope>
    <source>
        <strain evidence="1">YG-Jan2019</strain>
    </source>
</reference>
<evidence type="ECO:0000313" key="2">
    <source>
        <dbReference type="Proteomes" id="UP001157502"/>
    </source>
</evidence>
<evidence type="ECO:0000313" key="1">
    <source>
        <dbReference type="EMBL" id="KAJ7994908.1"/>
    </source>
</evidence>
<sequence length="993" mass="110746">MTAQQLILRQRGELLSALCCGGSSEGLESVLDLLMAWGVLAWEDYQSTRLPGSLALCARTRELLDLVYIKGDVACRMFLAAFKQVLPDAQKAGINFGNSCIVDLEVQNELPCRAIQTLQADRPSLVRKLRGSIEGALEVLLDTGSFTPLDCDGVQLPVYTPSQQARCLLDQVRSKGEHAAEVLLQFVEEREQPPSPSIEDDRTIPKECLWYQKKLQSSLSAQSHFFISTNSGTISLSLDDIYIDGHLELAQASSESQPQRGAIGLEDLVGLVGTLNQEADTVLISGEPGTGKSTLLQRLHLLWARGTALHDFLLLFAFSCRTLSSEQRELSLKELLFVHCCWPDGDQDQLFQFILDNPHLILITFDGLDELKQCFSDSGQRHCCPTQRAPIPTLIFNLLQGSLMKGVVTSRPDVVRPALRRYLRKEVFLKGFSPNAIKCFVRKHHSDPHVANRVLESLQNNTALLGLCHIPVFCWIVSKCYKELLGCGASEGGPQTITDVYLMMLQHFFQDRDCLRKPTGTEWLREHQETALHLGQLALDGIRGSCYTFTSTELLKCGVTENDICMGFLVNRRHPSSFCNIVHYEFLHITMQCFFAALHIVLNNNLDRSAIPKIFQPKDRQPTPGLHRACLGHCLTQEEEVLKEAAMAAQSPNTQITATFVSGLLSHRHRSLLLLSCPGPTLDKKSKQAVRCLSKGMHKHFKSIPQPVEREKKSMHAMPDFVWLIKCIYEMQERSIAKDTMATLEVEHLKLTYCHIGPVECTALAYVLQHLRNPVGLQLDYNSVGDVGVEQLLPCLHVCHSLYLRSNNISDEGIRKLIERGIQCKSFQKIALFNNRLTDACTQHLAHLLKMKQNFLALRLGNNNITAAGAEQLAEGLRLNRSLRFLGLWGNSIGDKGTEAIANALKNSQTLVWLSLVDNGVGSTGACAIATLIKNSTLEELWLTKNCITRAGVEFIVQALESNTSVKAVWLRGNELSAEEIEELTQKEPRLIF</sequence>
<protein>
    <submittedName>
        <fullName evidence="1">Uncharacterized protein</fullName>
    </submittedName>
</protein>